<comment type="caution">
    <text evidence="7">The sequence shown here is derived from an EMBL/GenBank/DDBJ whole genome shotgun (WGS) entry which is preliminary data.</text>
</comment>
<gene>
    <name evidence="7" type="ORF">FDP41_006298</name>
</gene>
<sequence>MLVNDFASTPLTTTQIVIQREGNGRIPKKGDYITIHYRSRVDGQLHDFDDTWLIKKPYTFKVGERKVIDGWDIAFLSGHLREGTKAELYIPFSEAYYEKGAPPYVPARTNLKYQIEVLQVSDHRCVIL</sequence>
<keyword evidence="8" id="KW-1185">Reference proteome</keyword>
<keyword evidence="4 5" id="KW-0413">Isomerase</keyword>
<dbReference type="Proteomes" id="UP000444721">
    <property type="component" value="Unassembled WGS sequence"/>
</dbReference>
<dbReference type="OMA" id="YYEKGAP"/>
<dbReference type="EMBL" id="VFQX01000051">
    <property type="protein sequence ID" value="KAF0974824.1"/>
    <property type="molecule type" value="Genomic_DNA"/>
</dbReference>
<comment type="catalytic activity">
    <reaction evidence="1 5">
        <text>[protein]-peptidylproline (omega=180) = [protein]-peptidylproline (omega=0)</text>
        <dbReference type="Rhea" id="RHEA:16237"/>
        <dbReference type="Rhea" id="RHEA-COMP:10747"/>
        <dbReference type="Rhea" id="RHEA-COMP:10748"/>
        <dbReference type="ChEBI" id="CHEBI:83833"/>
        <dbReference type="ChEBI" id="CHEBI:83834"/>
        <dbReference type="EC" id="5.2.1.8"/>
    </reaction>
</comment>
<dbReference type="Gene3D" id="3.10.50.40">
    <property type="match status" value="1"/>
</dbReference>
<dbReference type="VEuPathDB" id="AmoebaDB:NfTy_076810"/>
<organism evidence="7 8">
    <name type="scientific">Naegleria fowleri</name>
    <name type="common">Brain eating amoeba</name>
    <dbReference type="NCBI Taxonomy" id="5763"/>
    <lineage>
        <taxon>Eukaryota</taxon>
        <taxon>Discoba</taxon>
        <taxon>Heterolobosea</taxon>
        <taxon>Tetramitia</taxon>
        <taxon>Eutetramitia</taxon>
        <taxon>Vahlkampfiidae</taxon>
        <taxon>Naegleria</taxon>
    </lineage>
</organism>
<dbReference type="EC" id="5.2.1.8" evidence="2 5"/>
<reference evidence="7 8" key="1">
    <citation type="journal article" date="2019" name="Sci. Rep.">
        <title>Nanopore sequencing improves the draft genome of the human pathogenic amoeba Naegleria fowleri.</title>
        <authorList>
            <person name="Liechti N."/>
            <person name="Schurch N."/>
            <person name="Bruggmann R."/>
            <person name="Wittwer M."/>
        </authorList>
    </citation>
    <scope>NUCLEOTIDE SEQUENCE [LARGE SCALE GENOMIC DNA]</scope>
    <source>
        <strain evidence="7 8">ATCC 30894</strain>
    </source>
</reference>
<proteinExistence type="predicted"/>
<dbReference type="PANTHER" id="PTHR45779:SF7">
    <property type="entry name" value="PEPTIDYLPROLYL ISOMERASE"/>
    <property type="match status" value="1"/>
</dbReference>
<dbReference type="OrthoDB" id="1902587at2759"/>
<evidence type="ECO:0000313" key="8">
    <source>
        <dbReference type="Proteomes" id="UP000444721"/>
    </source>
</evidence>
<dbReference type="GO" id="GO:0003755">
    <property type="term" value="F:peptidyl-prolyl cis-trans isomerase activity"/>
    <property type="evidence" value="ECO:0007669"/>
    <property type="project" value="UniProtKB-KW"/>
</dbReference>
<dbReference type="InterPro" id="IPR046357">
    <property type="entry name" value="PPIase_dom_sf"/>
</dbReference>
<dbReference type="PANTHER" id="PTHR45779">
    <property type="entry name" value="PEPTIDYLPROLYL ISOMERASE"/>
    <property type="match status" value="1"/>
</dbReference>
<keyword evidence="3 5" id="KW-0697">Rotamase</keyword>
<dbReference type="AlphaFoldDB" id="A0A6A5BLA0"/>
<protein>
    <recommendedName>
        <fullName evidence="2 5">peptidylprolyl isomerase</fullName>
        <ecNumber evidence="2 5">5.2.1.8</ecNumber>
    </recommendedName>
</protein>
<evidence type="ECO:0000256" key="1">
    <source>
        <dbReference type="ARBA" id="ARBA00000971"/>
    </source>
</evidence>
<name>A0A6A5BLA0_NAEFO</name>
<dbReference type="InterPro" id="IPR001179">
    <property type="entry name" value="PPIase_FKBP_dom"/>
</dbReference>
<evidence type="ECO:0000256" key="4">
    <source>
        <dbReference type="ARBA" id="ARBA00023235"/>
    </source>
</evidence>
<evidence type="ECO:0000256" key="3">
    <source>
        <dbReference type="ARBA" id="ARBA00023110"/>
    </source>
</evidence>
<dbReference type="GeneID" id="68113516"/>
<dbReference type="VEuPathDB" id="AmoebaDB:FDP41_006298"/>
<evidence type="ECO:0000259" key="6">
    <source>
        <dbReference type="PROSITE" id="PS50059"/>
    </source>
</evidence>
<dbReference type="PROSITE" id="PS50059">
    <property type="entry name" value="FKBP_PPIASE"/>
    <property type="match status" value="1"/>
</dbReference>
<accession>A0A6A5BLA0</accession>
<dbReference type="InterPro" id="IPR044609">
    <property type="entry name" value="FKBP2/11"/>
</dbReference>
<dbReference type="SUPFAM" id="SSF54534">
    <property type="entry name" value="FKBP-like"/>
    <property type="match status" value="1"/>
</dbReference>
<evidence type="ECO:0000313" key="7">
    <source>
        <dbReference type="EMBL" id="KAF0974824.1"/>
    </source>
</evidence>
<evidence type="ECO:0000256" key="2">
    <source>
        <dbReference type="ARBA" id="ARBA00013194"/>
    </source>
</evidence>
<dbReference type="RefSeq" id="XP_044559537.1">
    <property type="nucleotide sequence ID" value="XM_044709917.1"/>
</dbReference>
<dbReference type="Pfam" id="PF00254">
    <property type="entry name" value="FKBP_C"/>
    <property type="match status" value="1"/>
</dbReference>
<dbReference type="VEuPathDB" id="AmoebaDB:NF0089780"/>
<evidence type="ECO:0000256" key="5">
    <source>
        <dbReference type="PROSITE-ProRule" id="PRU00277"/>
    </source>
</evidence>
<feature type="domain" description="PPIase FKBP-type" evidence="6">
    <location>
        <begin position="30"/>
        <end position="121"/>
    </location>
</feature>